<name>A0A9K3M5D0_9STRA</name>
<keyword evidence="3 7" id="KW-0812">Transmembrane</keyword>
<dbReference type="InterPro" id="IPR001594">
    <property type="entry name" value="Palmitoyltrfase_DHHC"/>
</dbReference>
<feature type="domain" description="Palmitoyltransferase DHHC" evidence="9">
    <location>
        <begin position="201"/>
        <end position="325"/>
    </location>
</feature>
<evidence type="ECO:0000256" key="2">
    <source>
        <dbReference type="ARBA" id="ARBA00022679"/>
    </source>
</evidence>
<evidence type="ECO:0000256" key="8">
    <source>
        <dbReference type="SAM" id="MobiDB-lite"/>
    </source>
</evidence>
<comment type="domain">
    <text evidence="7">The DHHC domain is required for palmitoyltransferase activity.</text>
</comment>
<evidence type="ECO:0000256" key="6">
    <source>
        <dbReference type="ARBA" id="ARBA00023315"/>
    </source>
</evidence>
<comment type="caution">
    <text evidence="10">The sequence shown here is derived from an EMBL/GenBank/DDBJ whole genome shotgun (WGS) entry which is preliminary data.</text>
</comment>
<accession>A0A9K3M5D0</accession>
<comment type="catalytic activity">
    <reaction evidence="7">
        <text>L-cysteinyl-[protein] + hexadecanoyl-CoA = S-hexadecanoyl-L-cysteinyl-[protein] + CoA</text>
        <dbReference type="Rhea" id="RHEA:36683"/>
        <dbReference type="Rhea" id="RHEA-COMP:10131"/>
        <dbReference type="Rhea" id="RHEA-COMP:11032"/>
        <dbReference type="ChEBI" id="CHEBI:29950"/>
        <dbReference type="ChEBI" id="CHEBI:57287"/>
        <dbReference type="ChEBI" id="CHEBI:57379"/>
        <dbReference type="ChEBI" id="CHEBI:74151"/>
        <dbReference type="EC" id="2.3.1.225"/>
    </reaction>
</comment>
<keyword evidence="6 7" id="KW-0012">Acyltransferase</keyword>
<feature type="transmembrane region" description="Helical" evidence="7">
    <location>
        <begin position="282"/>
        <end position="301"/>
    </location>
</feature>
<protein>
    <recommendedName>
        <fullName evidence="7">Palmitoyltransferase</fullName>
        <ecNumber evidence="7">2.3.1.225</ecNumber>
    </recommendedName>
</protein>
<dbReference type="EMBL" id="JAGRRH010000001">
    <property type="protein sequence ID" value="KAG7374227.1"/>
    <property type="molecule type" value="Genomic_DNA"/>
</dbReference>
<keyword evidence="2 7" id="KW-0808">Transferase</keyword>
<feature type="region of interest" description="Disordered" evidence="8">
    <location>
        <begin position="1"/>
        <end position="46"/>
    </location>
</feature>
<feature type="transmembrane region" description="Helical" evidence="7">
    <location>
        <begin position="247"/>
        <end position="270"/>
    </location>
</feature>
<dbReference type="GO" id="GO:0016020">
    <property type="term" value="C:membrane"/>
    <property type="evidence" value="ECO:0007669"/>
    <property type="project" value="UniProtKB-SubCell"/>
</dbReference>
<evidence type="ECO:0000256" key="5">
    <source>
        <dbReference type="ARBA" id="ARBA00023136"/>
    </source>
</evidence>
<dbReference type="PANTHER" id="PTHR12246">
    <property type="entry name" value="PALMITOYLTRANSFERASE ZDHHC16"/>
    <property type="match status" value="1"/>
</dbReference>
<keyword evidence="5 7" id="KW-0472">Membrane</keyword>
<comment type="similarity">
    <text evidence="7">Belongs to the DHHC palmitoyltransferase family.</text>
</comment>
<evidence type="ECO:0000259" key="9">
    <source>
        <dbReference type="Pfam" id="PF01529"/>
    </source>
</evidence>
<reference evidence="10" key="2">
    <citation type="submission" date="2021-04" db="EMBL/GenBank/DDBJ databases">
        <authorList>
            <person name="Podell S."/>
        </authorList>
    </citation>
    <scope>NUCLEOTIDE SEQUENCE</scope>
    <source>
        <strain evidence="10">Hildebrandi</strain>
    </source>
</reference>
<feature type="compositionally biased region" description="Polar residues" evidence="8">
    <location>
        <begin position="15"/>
        <end position="29"/>
    </location>
</feature>
<comment type="subcellular location">
    <subcellularLocation>
        <location evidence="1">Membrane</location>
        <topology evidence="1">Multi-pass membrane protein</topology>
    </subcellularLocation>
</comment>
<dbReference type="Pfam" id="PF01529">
    <property type="entry name" value="DHHC"/>
    <property type="match status" value="1"/>
</dbReference>
<proteinExistence type="inferred from homology"/>
<evidence type="ECO:0000256" key="3">
    <source>
        <dbReference type="ARBA" id="ARBA00022692"/>
    </source>
</evidence>
<evidence type="ECO:0000256" key="1">
    <source>
        <dbReference type="ARBA" id="ARBA00004141"/>
    </source>
</evidence>
<dbReference type="InterPro" id="IPR039859">
    <property type="entry name" value="PFA4/ZDH16/20/ERF2-like"/>
</dbReference>
<sequence>MGYTSEETRPLMGSRNGNIGASKNTNAVNISGGGPRRRMAPSQQQQSFSQQQYYASGAMEDFTKQSDRRTVLSKCCNSVNKFVCARPSVDQTTEYYEDTFNDEPWECTFGTSDQDGIWVNCGDKVGQIMSSMVWVLISYSVVTIALLAHNQNLPNSIAMAYATICALALASHCKTMFTDPGSIPREAVPRAILFKQGITTHAMCSHCQTYKPPNSHHCRICNRCISRMDHHCPWMNNCVGATNFKHFILFLCYTWIGCAFALVLFSLNYFFCTSEECQFDIILIQLVRVMTLLCIGTLLFVSSMIMNVTYGIMTGVGTIDRLKKKADNTVFESDEEPIALKDIFGIQGYWTWALPIDPIFEDFDRVMGYSIPQRLLREKQRDDFKGSMV</sequence>
<keyword evidence="11" id="KW-1185">Reference proteome</keyword>
<dbReference type="PROSITE" id="PS50216">
    <property type="entry name" value="DHHC"/>
    <property type="match status" value="1"/>
</dbReference>
<reference evidence="10" key="1">
    <citation type="journal article" date="2021" name="Sci. Rep.">
        <title>Diploid genomic architecture of Nitzschia inconspicua, an elite biomass production diatom.</title>
        <authorList>
            <person name="Oliver A."/>
            <person name="Podell S."/>
            <person name="Pinowska A."/>
            <person name="Traller J.C."/>
            <person name="Smith S.R."/>
            <person name="McClure R."/>
            <person name="Beliaev A."/>
            <person name="Bohutskyi P."/>
            <person name="Hill E.A."/>
            <person name="Rabines A."/>
            <person name="Zheng H."/>
            <person name="Allen L.Z."/>
            <person name="Kuo A."/>
            <person name="Grigoriev I.V."/>
            <person name="Allen A.E."/>
            <person name="Hazlebeck D."/>
            <person name="Allen E.E."/>
        </authorList>
    </citation>
    <scope>NUCLEOTIDE SEQUENCE</scope>
    <source>
        <strain evidence="10">Hildebrandi</strain>
    </source>
</reference>
<evidence type="ECO:0000313" key="10">
    <source>
        <dbReference type="EMBL" id="KAG7374227.1"/>
    </source>
</evidence>
<evidence type="ECO:0000256" key="7">
    <source>
        <dbReference type="RuleBase" id="RU079119"/>
    </source>
</evidence>
<dbReference type="OrthoDB" id="331948at2759"/>
<dbReference type="GO" id="GO:0019706">
    <property type="term" value="F:protein-cysteine S-palmitoyltransferase activity"/>
    <property type="evidence" value="ECO:0007669"/>
    <property type="project" value="UniProtKB-EC"/>
</dbReference>
<evidence type="ECO:0000256" key="4">
    <source>
        <dbReference type="ARBA" id="ARBA00022989"/>
    </source>
</evidence>
<gene>
    <name evidence="10" type="ORF">IV203_013322</name>
</gene>
<dbReference type="EC" id="2.3.1.225" evidence="7"/>
<evidence type="ECO:0000313" key="11">
    <source>
        <dbReference type="Proteomes" id="UP000693970"/>
    </source>
</evidence>
<organism evidence="10 11">
    <name type="scientific">Nitzschia inconspicua</name>
    <dbReference type="NCBI Taxonomy" id="303405"/>
    <lineage>
        <taxon>Eukaryota</taxon>
        <taxon>Sar</taxon>
        <taxon>Stramenopiles</taxon>
        <taxon>Ochrophyta</taxon>
        <taxon>Bacillariophyta</taxon>
        <taxon>Bacillariophyceae</taxon>
        <taxon>Bacillariophycidae</taxon>
        <taxon>Bacillariales</taxon>
        <taxon>Bacillariaceae</taxon>
        <taxon>Nitzschia</taxon>
    </lineage>
</organism>
<dbReference type="Proteomes" id="UP000693970">
    <property type="component" value="Unassembled WGS sequence"/>
</dbReference>
<keyword evidence="4 7" id="KW-1133">Transmembrane helix</keyword>
<dbReference type="AlphaFoldDB" id="A0A9K3M5D0"/>